<feature type="region of interest" description="Disordered" evidence="2">
    <location>
        <begin position="39"/>
        <end position="62"/>
    </location>
</feature>
<feature type="region of interest" description="Disordered" evidence="2">
    <location>
        <begin position="1"/>
        <end position="24"/>
    </location>
</feature>
<keyword evidence="3" id="KW-1133">Transmembrane helix</keyword>
<evidence type="ECO:0000313" key="4">
    <source>
        <dbReference type="EMBL" id="CDQ72810.1"/>
    </source>
</evidence>
<evidence type="ECO:0000256" key="3">
    <source>
        <dbReference type="SAM" id="Phobius"/>
    </source>
</evidence>
<reference evidence="4" key="1">
    <citation type="journal article" date="2014" name="Nat. Commun.">
        <title>The rainbow trout genome provides novel insights into evolution after whole-genome duplication in vertebrates.</title>
        <authorList>
            <person name="Berthelot C."/>
            <person name="Brunet F."/>
            <person name="Chalopin D."/>
            <person name="Juanchich A."/>
            <person name="Bernard M."/>
            <person name="Noel B."/>
            <person name="Bento P."/>
            <person name="Da Silva C."/>
            <person name="Labadie K."/>
            <person name="Alberti A."/>
            <person name="Aury J.M."/>
            <person name="Louis A."/>
            <person name="Dehais P."/>
            <person name="Bardou P."/>
            <person name="Montfort J."/>
            <person name="Klopp C."/>
            <person name="Cabau C."/>
            <person name="Gaspin C."/>
            <person name="Thorgaard G.H."/>
            <person name="Boussaha M."/>
            <person name="Quillet E."/>
            <person name="Guyomard R."/>
            <person name="Galiana D."/>
            <person name="Bobe J."/>
            <person name="Volff J.N."/>
            <person name="Genet C."/>
            <person name="Wincker P."/>
            <person name="Jaillon O."/>
            <person name="Roest Crollius H."/>
            <person name="Guiguen Y."/>
        </authorList>
    </citation>
    <scope>NUCLEOTIDE SEQUENCE [LARGE SCALE GENOMIC DNA]</scope>
</reference>
<keyword evidence="3" id="KW-0472">Membrane</keyword>
<keyword evidence="1" id="KW-0175">Coiled coil</keyword>
<gene>
    <name evidence="4" type="ORF">GSONMT00049989001</name>
</gene>
<protein>
    <submittedName>
        <fullName evidence="4">Uncharacterized protein</fullName>
    </submittedName>
</protein>
<dbReference type="EMBL" id="FR904857">
    <property type="protein sequence ID" value="CDQ72810.1"/>
    <property type="molecule type" value="Genomic_DNA"/>
</dbReference>
<accession>A0A060X7K1</accession>
<sequence>MHSGTLERMGSPIKRTLSRGVSEDESLRNIIKETECSARRLTRSESRGGTLKRRSGSQQSEDQELMMELPEMLDLQASYDDVLRELRGLELQRETVLFQVDVLHDALEGAEEMLAEAQREASHATMELAQEREAKRKLEDMVSSLMQEVERLKEVMNSAELTKTCWEVITLIEVHLIVVCVFLPLIYIH</sequence>
<evidence type="ECO:0000256" key="1">
    <source>
        <dbReference type="SAM" id="Coils"/>
    </source>
</evidence>
<feature type="coiled-coil region" evidence="1">
    <location>
        <begin position="72"/>
        <end position="162"/>
    </location>
</feature>
<dbReference type="Proteomes" id="UP000193380">
    <property type="component" value="Unassembled WGS sequence"/>
</dbReference>
<evidence type="ECO:0000313" key="5">
    <source>
        <dbReference type="Proteomes" id="UP000193380"/>
    </source>
</evidence>
<feature type="transmembrane region" description="Helical" evidence="3">
    <location>
        <begin position="168"/>
        <end position="188"/>
    </location>
</feature>
<dbReference type="Gene3D" id="1.20.5.4090">
    <property type="match status" value="1"/>
</dbReference>
<dbReference type="AlphaFoldDB" id="A0A060X7K1"/>
<evidence type="ECO:0000256" key="2">
    <source>
        <dbReference type="SAM" id="MobiDB-lite"/>
    </source>
</evidence>
<reference evidence="4" key="2">
    <citation type="submission" date="2014-03" db="EMBL/GenBank/DDBJ databases">
        <authorList>
            <person name="Genoscope - CEA"/>
        </authorList>
    </citation>
    <scope>NUCLEOTIDE SEQUENCE</scope>
</reference>
<dbReference type="PaxDb" id="8022-A0A060X7K1"/>
<name>A0A060X7K1_ONCMY</name>
<keyword evidence="3" id="KW-0812">Transmembrane</keyword>
<organism evidence="4 5">
    <name type="scientific">Oncorhynchus mykiss</name>
    <name type="common">Rainbow trout</name>
    <name type="synonym">Salmo gairdneri</name>
    <dbReference type="NCBI Taxonomy" id="8022"/>
    <lineage>
        <taxon>Eukaryota</taxon>
        <taxon>Metazoa</taxon>
        <taxon>Chordata</taxon>
        <taxon>Craniata</taxon>
        <taxon>Vertebrata</taxon>
        <taxon>Euteleostomi</taxon>
        <taxon>Actinopterygii</taxon>
        <taxon>Neopterygii</taxon>
        <taxon>Teleostei</taxon>
        <taxon>Protacanthopterygii</taxon>
        <taxon>Salmoniformes</taxon>
        <taxon>Salmonidae</taxon>
        <taxon>Salmoninae</taxon>
        <taxon>Oncorhynchus</taxon>
    </lineage>
</organism>
<proteinExistence type="predicted"/>